<protein>
    <submittedName>
        <fullName evidence="1">Uncharacterized protein</fullName>
    </submittedName>
</protein>
<name>A0ACB8CUU7_DERSI</name>
<proteinExistence type="predicted"/>
<evidence type="ECO:0000313" key="2">
    <source>
        <dbReference type="Proteomes" id="UP000821865"/>
    </source>
</evidence>
<accession>A0ACB8CUU7</accession>
<sequence>MCQISPAFLSHRLRLIPRSRGSADLRLRVSFGHLSALFNFTPPEPSGPSYEYARRSKRLSARLGLTWLGALRRHFYRLRASPAPPKGGEEDEIEAMEGTYWQLVQSKPARKKQSAERGKCQTNASRSFQDSGGVGAKSSRRAAALKKRVIAASRTPELPSTHCKIIVRPRGGLDLLKTSCYGISTAIFIAAGITATQATTDLVCTNVVQNIAVVCTAKEDNARKILALKNIRVNGKEHEVAVYAAAEGNYVKGVVRNVKRDIGDAELARLIVHRGNPSLRGVKRIKETGSVVVFSDG</sequence>
<dbReference type="Proteomes" id="UP000821865">
    <property type="component" value="Chromosome 4"/>
</dbReference>
<comment type="caution">
    <text evidence="1">The sequence shown here is derived from an EMBL/GenBank/DDBJ whole genome shotgun (WGS) entry which is preliminary data.</text>
</comment>
<gene>
    <name evidence="1" type="ORF">HPB49_001134</name>
</gene>
<organism evidence="1 2">
    <name type="scientific">Dermacentor silvarum</name>
    <name type="common">Tick</name>
    <dbReference type="NCBI Taxonomy" id="543639"/>
    <lineage>
        <taxon>Eukaryota</taxon>
        <taxon>Metazoa</taxon>
        <taxon>Ecdysozoa</taxon>
        <taxon>Arthropoda</taxon>
        <taxon>Chelicerata</taxon>
        <taxon>Arachnida</taxon>
        <taxon>Acari</taxon>
        <taxon>Parasitiformes</taxon>
        <taxon>Ixodida</taxon>
        <taxon>Ixodoidea</taxon>
        <taxon>Ixodidae</taxon>
        <taxon>Rhipicephalinae</taxon>
        <taxon>Dermacentor</taxon>
    </lineage>
</organism>
<dbReference type="EMBL" id="CM023473">
    <property type="protein sequence ID" value="KAH7952792.1"/>
    <property type="molecule type" value="Genomic_DNA"/>
</dbReference>
<keyword evidence="2" id="KW-1185">Reference proteome</keyword>
<evidence type="ECO:0000313" key="1">
    <source>
        <dbReference type="EMBL" id="KAH7952792.1"/>
    </source>
</evidence>
<reference evidence="1" key="1">
    <citation type="submission" date="2020-05" db="EMBL/GenBank/DDBJ databases">
        <title>Large-scale comparative analyses of tick genomes elucidate their genetic diversity and vector capacities.</title>
        <authorList>
            <person name="Jia N."/>
            <person name="Wang J."/>
            <person name="Shi W."/>
            <person name="Du L."/>
            <person name="Sun Y."/>
            <person name="Zhan W."/>
            <person name="Jiang J."/>
            <person name="Wang Q."/>
            <person name="Zhang B."/>
            <person name="Ji P."/>
            <person name="Sakyi L.B."/>
            <person name="Cui X."/>
            <person name="Yuan T."/>
            <person name="Jiang B."/>
            <person name="Yang W."/>
            <person name="Lam T.T.-Y."/>
            <person name="Chang Q."/>
            <person name="Ding S."/>
            <person name="Wang X."/>
            <person name="Zhu J."/>
            <person name="Ruan X."/>
            <person name="Zhao L."/>
            <person name="Wei J."/>
            <person name="Que T."/>
            <person name="Du C."/>
            <person name="Cheng J."/>
            <person name="Dai P."/>
            <person name="Han X."/>
            <person name="Huang E."/>
            <person name="Gao Y."/>
            <person name="Liu J."/>
            <person name="Shao H."/>
            <person name="Ye R."/>
            <person name="Li L."/>
            <person name="Wei W."/>
            <person name="Wang X."/>
            <person name="Wang C."/>
            <person name="Yang T."/>
            <person name="Huo Q."/>
            <person name="Li W."/>
            <person name="Guo W."/>
            <person name="Chen H."/>
            <person name="Zhou L."/>
            <person name="Ni X."/>
            <person name="Tian J."/>
            <person name="Zhou Y."/>
            <person name="Sheng Y."/>
            <person name="Liu T."/>
            <person name="Pan Y."/>
            <person name="Xia L."/>
            <person name="Li J."/>
            <person name="Zhao F."/>
            <person name="Cao W."/>
        </authorList>
    </citation>
    <scope>NUCLEOTIDE SEQUENCE</scope>
    <source>
        <strain evidence="1">Dsil-2018</strain>
    </source>
</reference>